<sequence length="44" mass="5481">MFYLCYFLKNTPNKEENNVLFVRYKIPFLNSLFGIRMEWIFLIN</sequence>
<proteinExistence type="predicted"/>
<gene>
    <name evidence="1" type="ORF">BACOVA_04527</name>
</gene>
<accession>A0AAN3D684</accession>
<evidence type="ECO:0000313" key="2">
    <source>
        <dbReference type="Proteomes" id="UP000005475"/>
    </source>
</evidence>
<dbReference type="Proteomes" id="UP000005475">
    <property type="component" value="Unassembled WGS sequence"/>
</dbReference>
<dbReference type="EMBL" id="AAXF02000053">
    <property type="protein sequence ID" value="EDO10146.1"/>
    <property type="molecule type" value="Genomic_DNA"/>
</dbReference>
<reference evidence="1 2" key="1">
    <citation type="submission" date="2007-03" db="EMBL/GenBank/DDBJ databases">
        <authorList>
            <person name="Fulton L."/>
            <person name="Clifton S."/>
            <person name="Fulton B."/>
            <person name="Xu J."/>
            <person name="Minx P."/>
            <person name="Pepin K.H."/>
            <person name="Johnson M."/>
            <person name="Thiruvilangam P."/>
            <person name="Bhonagiri V."/>
            <person name="Nash W.E."/>
            <person name="Mardis E.R."/>
            <person name="Wilson R.K."/>
        </authorList>
    </citation>
    <scope>NUCLEOTIDE SEQUENCE [LARGE SCALE GENOMIC DNA]</scope>
    <source>
        <strain evidence="2">ATCC 8483 / DSM 1896 / JCM 5824 / BCRC 10623 / CCUG 4943 / NCTC 11153</strain>
    </source>
</reference>
<protein>
    <submittedName>
        <fullName evidence="1">Uncharacterized protein</fullName>
    </submittedName>
</protein>
<name>A0AAN3D684_BACO1</name>
<reference evidence="2" key="2">
    <citation type="submission" date="2007-04" db="EMBL/GenBank/DDBJ databases">
        <title>Draft genome sequence of Bacteroides ovatus (ATCC 8483).</title>
        <authorList>
            <person name="Sudarsanam P."/>
            <person name="Ley R."/>
            <person name="Guruge J."/>
            <person name="Turnbaugh P.J."/>
            <person name="Mahowald M."/>
            <person name="Liep D."/>
            <person name="Gordon J."/>
        </authorList>
    </citation>
    <scope>NUCLEOTIDE SEQUENCE [LARGE SCALE GENOMIC DNA]</scope>
    <source>
        <strain evidence="2">ATCC 8483 / DSM 1896 / JCM 5824 / BCRC 10623 / CCUG 4943 / NCTC 11153</strain>
    </source>
</reference>
<dbReference type="AlphaFoldDB" id="A0AAN3D684"/>
<comment type="caution">
    <text evidence="1">The sequence shown here is derived from an EMBL/GenBank/DDBJ whole genome shotgun (WGS) entry which is preliminary data.</text>
</comment>
<evidence type="ECO:0000313" key="1">
    <source>
        <dbReference type="EMBL" id="EDO10146.1"/>
    </source>
</evidence>
<organism evidence="1 2">
    <name type="scientific">Bacteroides ovatus (strain ATCC 8483 / DSM 1896 / JCM 5824 / BCRC 10623 / CCUG 4943 / NCTC 11153)</name>
    <dbReference type="NCBI Taxonomy" id="411476"/>
    <lineage>
        <taxon>Bacteria</taxon>
        <taxon>Pseudomonadati</taxon>
        <taxon>Bacteroidota</taxon>
        <taxon>Bacteroidia</taxon>
        <taxon>Bacteroidales</taxon>
        <taxon>Bacteroidaceae</taxon>
        <taxon>Bacteroides</taxon>
    </lineage>
</organism>